<dbReference type="RefSeq" id="WP_106987205.1">
    <property type="nucleotide sequence ID" value="NZ_PYLP01000002.1"/>
</dbReference>
<proteinExistence type="predicted"/>
<dbReference type="EMBL" id="PYLP01000002">
    <property type="protein sequence ID" value="PST41679.1"/>
    <property type="molecule type" value="Genomic_DNA"/>
</dbReference>
<evidence type="ECO:0000313" key="2">
    <source>
        <dbReference type="Proteomes" id="UP000241201"/>
    </source>
</evidence>
<gene>
    <name evidence="1" type="ORF">C7U55_02515</name>
</gene>
<name>A0A2T3G2C8_9FIRM</name>
<dbReference type="Proteomes" id="UP000241201">
    <property type="component" value="Unassembled WGS sequence"/>
</dbReference>
<sequence length="60" mass="7242">MRSTYRNLQIIKHALQYYISRPDASEKDLAREKSLLERIEDEVEYYQKAYHIPKKRGGNK</sequence>
<keyword evidence="2" id="KW-1185">Reference proteome</keyword>
<dbReference type="AlphaFoldDB" id="A0A2T3G2C8"/>
<protein>
    <submittedName>
        <fullName evidence="1">Uncharacterized protein</fullName>
    </submittedName>
</protein>
<accession>A0A2T3G2C8</accession>
<reference evidence="2" key="1">
    <citation type="submission" date="2018-03" db="EMBL/GenBank/DDBJ databases">
        <title>Lachnoclostridium SNUG30370 gen.nov., sp.nov., isolated from human faeces.</title>
        <authorList>
            <person name="Seo B."/>
            <person name="Jeon K."/>
            <person name="Ko G."/>
        </authorList>
    </citation>
    <scope>NUCLEOTIDE SEQUENCE [LARGE SCALE GENOMIC DNA]</scope>
    <source>
        <strain evidence="2">SNUG30370</strain>
    </source>
</reference>
<dbReference type="GeneID" id="77469979"/>
<evidence type="ECO:0000313" key="1">
    <source>
        <dbReference type="EMBL" id="PST41679.1"/>
    </source>
</evidence>
<comment type="caution">
    <text evidence="1">The sequence shown here is derived from an EMBL/GenBank/DDBJ whole genome shotgun (WGS) entry which is preliminary data.</text>
</comment>
<organism evidence="1 2">
    <name type="scientific">Faecalibacillus faecis</name>
    <dbReference type="NCBI Taxonomy" id="1982628"/>
    <lineage>
        <taxon>Bacteria</taxon>
        <taxon>Bacillati</taxon>
        <taxon>Bacillota</taxon>
        <taxon>Erysipelotrichia</taxon>
        <taxon>Erysipelotrichales</taxon>
        <taxon>Coprobacillaceae</taxon>
        <taxon>Faecalibacillus</taxon>
    </lineage>
</organism>